<gene>
    <name evidence="7" type="ORF">DES38_11341</name>
</gene>
<dbReference type="Gene3D" id="3.40.50.510">
    <property type="entry name" value="Phosphotransferase system, mannose-type IIA component"/>
    <property type="match status" value="1"/>
</dbReference>
<dbReference type="NCBIfam" id="TIGR02364">
    <property type="entry name" value="dha_pts"/>
    <property type="match status" value="1"/>
</dbReference>
<evidence type="ECO:0000256" key="2">
    <source>
        <dbReference type="ARBA" id="ARBA00002788"/>
    </source>
</evidence>
<comment type="caution">
    <text evidence="7">The sequence shown here is derived from an EMBL/GenBank/DDBJ whole genome shotgun (WGS) entry which is preliminary data.</text>
</comment>
<dbReference type="GO" id="GO:0047324">
    <property type="term" value="F:phosphoenolpyruvate-glycerone phosphotransferase activity"/>
    <property type="evidence" value="ECO:0007669"/>
    <property type="project" value="UniProtKB-EC"/>
</dbReference>
<dbReference type="InterPro" id="IPR036662">
    <property type="entry name" value="PTS_EIIA_man-typ_sf"/>
</dbReference>
<keyword evidence="4" id="KW-0808">Transferase</keyword>
<dbReference type="RefSeq" id="WP_110251945.1">
    <property type="nucleotide sequence ID" value="NZ_QJJR01000013.1"/>
</dbReference>
<proteinExistence type="predicted"/>
<dbReference type="EC" id="2.7.1.121" evidence="3"/>
<dbReference type="InterPro" id="IPR004701">
    <property type="entry name" value="PTS_EIIA_man-typ"/>
</dbReference>
<comment type="function">
    <text evidence="2">Component of the dihydroxyacetone kinase complex, which is responsible for the phosphoenolpyruvate (PEP)-dependent phosphorylation of dihydroxyacetone. DhaM serves as the phosphoryl donor. Is phosphorylated by phosphoenolpyruvate in an EI- and HPr-dependent reaction, and a phosphorelay system on histidine residues finally leads to phosphoryl transfer to DhaL and dihydroxyacetone.</text>
</comment>
<dbReference type="GO" id="GO:0016020">
    <property type="term" value="C:membrane"/>
    <property type="evidence" value="ECO:0007669"/>
    <property type="project" value="InterPro"/>
</dbReference>
<dbReference type="InterPro" id="IPR012844">
    <property type="entry name" value="DhaM_N"/>
</dbReference>
<keyword evidence="7" id="KW-0418">Kinase</keyword>
<feature type="domain" description="PTS EIIA type-4" evidence="6">
    <location>
        <begin position="4"/>
        <end position="124"/>
    </location>
</feature>
<evidence type="ECO:0000256" key="4">
    <source>
        <dbReference type="ARBA" id="ARBA00022679"/>
    </source>
</evidence>
<sequence>MTKRFGVVLVSHVEELAYGAYKLVKESATETPLTYAGGTDDGAIGSSFDKIMQAVEENEADYLYAFYDLGSAKMTLEMVSEMSEKSVEIVDCAFIEGAYTASVLINGGNDKQAIDDQLAPLKIK</sequence>
<organism evidence="7 8">
    <name type="scientific">Streptohalobacillus salinus</name>
    <dbReference type="NCBI Taxonomy" id="621096"/>
    <lineage>
        <taxon>Bacteria</taxon>
        <taxon>Bacillati</taxon>
        <taxon>Bacillota</taxon>
        <taxon>Bacilli</taxon>
        <taxon>Bacillales</taxon>
        <taxon>Bacillaceae</taxon>
        <taxon>Streptohalobacillus</taxon>
    </lineage>
</organism>
<name>A0A2V3W317_9BACI</name>
<dbReference type="Pfam" id="PF03610">
    <property type="entry name" value="EIIA-man"/>
    <property type="match status" value="1"/>
</dbReference>
<dbReference type="SUPFAM" id="SSF53062">
    <property type="entry name" value="PTS system fructose IIA component-like"/>
    <property type="match status" value="1"/>
</dbReference>
<reference evidence="7 8" key="1">
    <citation type="submission" date="2018-05" db="EMBL/GenBank/DDBJ databases">
        <title>Genomic Encyclopedia of Type Strains, Phase IV (KMG-IV): sequencing the most valuable type-strain genomes for metagenomic binning, comparative biology and taxonomic classification.</title>
        <authorList>
            <person name="Goeker M."/>
        </authorList>
    </citation>
    <scope>NUCLEOTIDE SEQUENCE [LARGE SCALE GENOMIC DNA]</scope>
    <source>
        <strain evidence="7 8">DSM 22440</strain>
    </source>
</reference>
<dbReference type="Proteomes" id="UP000247922">
    <property type="component" value="Unassembled WGS sequence"/>
</dbReference>
<dbReference type="AlphaFoldDB" id="A0A2V3W317"/>
<dbReference type="PROSITE" id="PS51096">
    <property type="entry name" value="PTS_EIIA_TYPE_4"/>
    <property type="match status" value="1"/>
</dbReference>
<evidence type="ECO:0000313" key="7">
    <source>
        <dbReference type="EMBL" id="PXW88310.1"/>
    </source>
</evidence>
<dbReference type="PANTHER" id="PTHR38594:SF1">
    <property type="entry name" value="PEP-DEPENDENT DIHYDROXYACETONE KINASE, PHOSPHORYL DONOR SUBUNIT DHAM"/>
    <property type="match status" value="1"/>
</dbReference>
<evidence type="ECO:0000256" key="3">
    <source>
        <dbReference type="ARBA" id="ARBA00012095"/>
    </source>
</evidence>
<comment type="catalytic activity">
    <reaction evidence="1">
        <text>dihydroxyacetone + phosphoenolpyruvate = dihydroxyacetone phosphate + pyruvate</text>
        <dbReference type="Rhea" id="RHEA:18381"/>
        <dbReference type="ChEBI" id="CHEBI:15361"/>
        <dbReference type="ChEBI" id="CHEBI:16016"/>
        <dbReference type="ChEBI" id="CHEBI:57642"/>
        <dbReference type="ChEBI" id="CHEBI:58702"/>
        <dbReference type="EC" id="2.7.1.121"/>
    </reaction>
</comment>
<dbReference type="GO" id="GO:0009401">
    <property type="term" value="P:phosphoenolpyruvate-dependent sugar phosphotransferase system"/>
    <property type="evidence" value="ECO:0007669"/>
    <property type="project" value="InterPro"/>
</dbReference>
<accession>A0A2V3W317</accession>
<dbReference type="PANTHER" id="PTHR38594">
    <property type="entry name" value="PEP-DEPENDENT DIHYDROXYACETONE KINASE, PHOSPHORYL DONOR SUBUNIT DHAM"/>
    <property type="match status" value="1"/>
</dbReference>
<dbReference type="GO" id="GO:0019563">
    <property type="term" value="P:glycerol catabolic process"/>
    <property type="evidence" value="ECO:0007669"/>
    <property type="project" value="InterPro"/>
</dbReference>
<protein>
    <recommendedName>
        <fullName evidence="3">phosphoenolpyruvate--glycerone phosphotransferase</fullName>
        <ecNumber evidence="3">2.7.1.121</ecNumber>
    </recommendedName>
</protein>
<keyword evidence="8" id="KW-1185">Reference proteome</keyword>
<evidence type="ECO:0000313" key="8">
    <source>
        <dbReference type="Proteomes" id="UP000247922"/>
    </source>
</evidence>
<dbReference type="EMBL" id="QJJR01000013">
    <property type="protein sequence ID" value="PXW88310.1"/>
    <property type="molecule type" value="Genomic_DNA"/>
</dbReference>
<evidence type="ECO:0000256" key="1">
    <source>
        <dbReference type="ARBA" id="ARBA00001113"/>
    </source>
</evidence>
<dbReference type="OrthoDB" id="7065393at2"/>
<evidence type="ECO:0000256" key="5">
    <source>
        <dbReference type="ARBA" id="ARBA00046577"/>
    </source>
</evidence>
<evidence type="ECO:0000259" key="6">
    <source>
        <dbReference type="PROSITE" id="PS51096"/>
    </source>
</evidence>
<comment type="subunit">
    <text evidence="5">Homodimer. The dihydroxyacetone kinase complex is composed of a homodimer of DhaM, a homodimer of DhaK and the subunit DhaL.</text>
</comment>
<dbReference type="InterPro" id="IPR039643">
    <property type="entry name" value="DhaM"/>
</dbReference>